<reference evidence="2 3" key="1">
    <citation type="journal article" date="2008" name="PLoS Genet.">
        <title>Genomic islands in the pathogenic filamentous fungus Aspergillus fumigatus.</title>
        <authorList>
            <person name="Fedorova N.D."/>
            <person name="Khaldi N."/>
            <person name="Joardar V.S."/>
            <person name="Maiti R."/>
            <person name="Amedeo P."/>
            <person name="Anderson M.J."/>
            <person name="Crabtree J."/>
            <person name="Silva J.C."/>
            <person name="Badger J.H."/>
            <person name="Albarraq A."/>
            <person name="Angiuoli S."/>
            <person name="Bussey H."/>
            <person name="Bowyer P."/>
            <person name="Cotty P.J."/>
            <person name="Dyer P.S."/>
            <person name="Egan A."/>
            <person name="Galens K."/>
            <person name="Fraser-Liggett C.M."/>
            <person name="Haas B.J."/>
            <person name="Inman J.M."/>
            <person name="Kent R."/>
            <person name="Lemieux S."/>
            <person name="Malavazi I."/>
            <person name="Orvis J."/>
            <person name="Roemer T."/>
            <person name="Ronning C.M."/>
            <person name="Sundaram J.P."/>
            <person name="Sutton G."/>
            <person name="Turner G."/>
            <person name="Venter J.C."/>
            <person name="White O.R."/>
            <person name="Whitty B.R."/>
            <person name="Youngman P."/>
            <person name="Wolfe K.H."/>
            <person name="Goldman G.H."/>
            <person name="Wortman J.R."/>
            <person name="Jiang B."/>
            <person name="Denning D.W."/>
            <person name="Nierman W.C."/>
        </authorList>
    </citation>
    <scope>NUCLEOTIDE SEQUENCE [LARGE SCALE GENOMIC DNA]</scope>
    <source>
        <strain evidence="3">ATCC 1007 / CBS 513.65 / DSM 816 / NCTC 3887 / NRRL 1</strain>
    </source>
</reference>
<dbReference type="OMA" id="VAPRCFQ"/>
<dbReference type="VEuPathDB" id="FungiDB:ACLA_080160"/>
<proteinExistence type="predicted"/>
<evidence type="ECO:0000256" key="1">
    <source>
        <dbReference type="SAM" id="MobiDB-lite"/>
    </source>
</evidence>
<organism evidence="2 3">
    <name type="scientific">Aspergillus clavatus (strain ATCC 1007 / CBS 513.65 / DSM 816 / NCTC 3887 / NRRL 1 / QM 1276 / 107)</name>
    <dbReference type="NCBI Taxonomy" id="344612"/>
    <lineage>
        <taxon>Eukaryota</taxon>
        <taxon>Fungi</taxon>
        <taxon>Dikarya</taxon>
        <taxon>Ascomycota</taxon>
        <taxon>Pezizomycotina</taxon>
        <taxon>Eurotiomycetes</taxon>
        <taxon>Eurotiomycetidae</taxon>
        <taxon>Eurotiales</taxon>
        <taxon>Aspergillaceae</taxon>
        <taxon>Aspergillus</taxon>
        <taxon>Aspergillus subgen. Fumigati</taxon>
    </lineage>
</organism>
<dbReference type="RefSeq" id="XP_001267758.1">
    <property type="nucleotide sequence ID" value="XM_001267757.1"/>
</dbReference>
<dbReference type="OrthoDB" id="5366332at2759"/>
<feature type="region of interest" description="Disordered" evidence="1">
    <location>
        <begin position="143"/>
        <end position="216"/>
    </location>
</feature>
<dbReference type="EMBL" id="DS027060">
    <property type="protein sequence ID" value="EAW06332.1"/>
    <property type="molecule type" value="Genomic_DNA"/>
</dbReference>
<dbReference type="AlphaFoldDB" id="A1CSP5"/>
<dbReference type="Proteomes" id="UP000006701">
    <property type="component" value="Unassembled WGS sequence"/>
</dbReference>
<protein>
    <submittedName>
        <fullName evidence="2">Uncharacterized protein</fullName>
    </submittedName>
</protein>
<evidence type="ECO:0000313" key="3">
    <source>
        <dbReference type="Proteomes" id="UP000006701"/>
    </source>
</evidence>
<name>A1CSP5_ASPCL</name>
<keyword evidence="3" id="KW-1185">Reference proteome</keyword>
<dbReference type="eggNOG" id="ENOG502T27G">
    <property type="taxonomic scope" value="Eukaryota"/>
</dbReference>
<sequence length="416" mass="45643">MPASFICQALLPSGNHNHHHTSISHIHHDHPLHLDDPTILAASVTTTTATTTSTSPTSLCFSSGYDPSSYLAVSTVPPLDISARAISPCLSDISEAKTFYSTVNVTEVSVDTYDSPLASNPPATESLDHMNGSSERVNVVAAAPSTPPSAGHHTAKRKRTISPPSPSHRSPGHVRSTSRSTRGSAPASRRSSLHSHRRAATVSLTPSVVDRKDPETKRENLLALHRESCRLFQSNGLQQPSLQDKRPLPVLSNTTPYPPQASSEFSSPPASPIVYTRLSFPGREHEPGPGDIPQDTHVSPSKANPDAPKQVTATVIDWTSPSTRRREYEKIDRASTGMRGFWRRVAPRWCQFGDRYMPFFEEGKDGKGNYEGSVRRFRLNLPEEPEKESGKTRFHRGLKLKKSSVIHILGVRRQTV</sequence>
<dbReference type="GeneID" id="4700076"/>
<dbReference type="HOGENOM" id="CLU_055475_0_0_1"/>
<evidence type="ECO:0000313" key="2">
    <source>
        <dbReference type="EMBL" id="EAW06332.1"/>
    </source>
</evidence>
<feature type="region of interest" description="Disordered" evidence="1">
    <location>
        <begin position="235"/>
        <end position="310"/>
    </location>
</feature>
<accession>A1CSP5</accession>
<dbReference type="KEGG" id="act:ACLA_080160"/>
<gene>
    <name evidence="2" type="ORF">ACLA_080160</name>
</gene>